<dbReference type="AlphaFoldDB" id="A0A417Y3I1"/>
<dbReference type="EMBL" id="QXGH01000014">
    <property type="protein sequence ID" value="RHW27210.1"/>
    <property type="molecule type" value="Genomic_DNA"/>
</dbReference>
<proteinExistence type="predicted"/>
<dbReference type="OrthoDB" id="3777082at2"/>
<name>A0A417Y3I1_9ACTN</name>
<dbReference type="RefSeq" id="WP_118925306.1">
    <property type="nucleotide sequence ID" value="NZ_QXGH01000014.1"/>
</dbReference>
<evidence type="ECO:0000313" key="3">
    <source>
        <dbReference type="Proteomes" id="UP000283644"/>
    </source>
</evidence>
<reference evidence="2 3" key="1">
    <citation type="submission" date="2018-09" db="EMBL/GenBank/DDBJ databases">
        <title>Genome sequencing of Nocardioides immobilis CCTCC AB 2017083 for comparison to Nocardioides silvaticus.</title>
        <authorList>
            <person name="Li C."/>
            <person name="Wang G."/>
        </authorList>
    </citation>
    <scope>NUCLEOTIDE SEQUENCE [LARGE SCALE GENOMIC DNA]</scope>
    <source>
        <strain evidence="2 3">CCTCC AB 2017083</strain>
    </source>
</reference>
<accession>A0A417Y3I1</accession>
<organism evidence="2 3">
    <name type="scientific">Nocardioides immobilis</name>
    <dbReference type="NCBI Taxonomy" id="2049295"/>
    <lineage>
        <taxon>Bacteria</taxon>
        <taxon>Bacillati</taxon>
        <taxon>Actinomycetota</taxon>
        <taxon>Actinomycetes</taxon>
        <taxon>Propionibacteriales</taxon>
        <taxon>Nocardioidaceae</taxon>
        <taxon>Nocardioides</taxon>
    </lineage>
</organism>
<feature type="compositionally biased region" description="Pro residues" evidence="1">
    <location>
        <begin position="144"/>
        <end position="166"/>
    </location>
</feature>
<feature type="region of interest" description="Disordered" evidence="1">
    <location>
        <begin position="142"/>
        <end position="187"/>
    </location>
</feature>
<evidence type="ECO:0000313" key="2">
    <source>
        <dbReference type="EMBL" id="RHW27210.1"/>
    </source>
</evidence>
<gene>
    <name evidence="2" type="ORF">D0Z08_11165</name>
</gene>
<sequence>MDNTPPDPTADPLADAVYALREEGYVVNRPLPGALLVEGRFLNPERIALHAAGEAGDATLGVWAVSRENDWTLVAWSRPDLVTITQRGAAVPRWRHRRLPPAMRPDAQTFLEGGASPHDIVTTPKHRPTDAAREVLAGLGITEPEPPGWEPPPPPPAPVAAPVAPPKPRRTRVPAAKPVSTRGKPDPVVNVCPTCFMAIPATGICDNCG</sequence>
<comment type="caution">
    <text evidence="2">The sequence shown here is derived from an EMBL/GenBank/DDBJ whole genome shotgun (WGS) entry which is preliminary data.</text>
</comment>
<protein>
    <submittedName>
        <fullName evidence="2">Uncharacterized protein</fullName>
    </submittedName>
</protein>
<evidence type="ECO:0000256" key="1">
    <source>
        <dbReference type="SAM" id="MobiDB-lite"/>
    </source>
</evidence>
<dbReference type="Proteomes" id="UP000283644">
    <property type="component" value="Unassembled WGS sequence"/>
</dbReference>
<keyword evidence="3" id="KW-1185">Reference proteome</keyword>